<dbReference type="Pfam" id="PF03668">
    <property type="entry name" value="RapZ-like_N"/>
    <property type="match status" value="1"/>
</dbReference>
<dbReference type="NCBIfam" id="NF003828">
    <property type="entry name" value="PRK05416.1"/>
    <property type="match status" value="1"/>
</dbReference>
<dbReference type="AlphaFoldDB" id="A0A1G5KX06"/>
<keyword evidence="8" id="KW-1185">Reference proteome</keyword>
<dbReference type="Proteomes" id="UP000198636">
    <property type="component" value="Unassembled WGS sequence"/>
</dbReference>
<dbReference type="PIRSF" id="PIRSF005052">
    <property type="entry name" value="P-loopkin"/>
    <property type="match status" value="1"/>
</dbReference>
<dbReference type="InterPro" id="IPR005337">
    <property type="entry name" value="RapZ-like"/>
</dbReference>
<proteinExistence type="inferred from homology"/>
<dbReference type="EMBL" id="FMUS01000033">
    <property type="protein sequence ID" value="SCZ05213.1"/>
    <property type="molecule type" value="Genomic_DNA"/>
</dbReference>
<dbReference type="GO" id="GO:0005524">
    <property type="term" value="F:ATP binding"/>
    <property type="evidence" value="ECO:0007669"/>
    <property type="project" value="UniProtKB-UniRule"/>
</dbReference>
<dbReference type="GO" id="GO:0005525">
    <property type="term" value="F:GTP binding"/>
    <property type="evidence" value="ECO:0007669"/>
    <property type="project" value="UniProtKB-UniRule"/>
</dbReference>
<dbReference type="Gene3D" id="3.40.50.300">
    <property type="entry name" value="P-loop containing nucleotide triphosphate hydrolases"/>
    <property type="match status" value="1"/>
</dbReference>
<dbReference type="Pfam" id="PF22740">
    <property type="entry name" value="PapZ_C"/>
    <property type="match status" value="1"/>
</dbReference>
<keyword evidence="2 4" id="KW-0067">ATP-binding</keyword>
<feature type="binding site" evidence="4">
    <location>
        <begin position="59"/>
        <end position="62"/>
    </location>
    <ligand>
        <name>GTP</name>
        <dbReference type="ChEBI" id="CHEBI:37565"/>
    </ligand>
</feature>
<dbReference type="InterPro" id="IPR027417">
    <property type="entry name" value="P-loop_NTPase"/>
</dbReference>
<sequence length="291" mass="33253">MRVVIITGLSGAGKSQAVKYMEDFGYYCIDNLPPVLIPKFMELCHQTHGKIEKVALVIDIRGGLFFDDLYEGLDNLEELGYQYEILFLDASDDILVKRFKETRRSHPMSVDGSIGEGISKEREKLKKFKKMASHIIDTTKLIPAQLKEELKNIYLEGKESSNLMISIVSFGFKHGIPLDADLVFDVRFLPNPYYIDELRDYTGNDESVRDYVMNSPVSVAFGEKLLDLISFLIPQYIKEGKNQLVIAIGCTGGRHRSVTISHLLFNQLKENDNRVILNHRDAFLIKERKKE</sequence>
<evidence type="ECO:0000256" key="4">
    <source>
        <dbReference type="HAMAP-Rule" id="MF_00636"/>
    </source>
</evidence>
<dbReference type="OrthoDB" id="9784461at2"/>
<feature type="domain" description="RapZ-like N-terminal" evidence="5">
    <location>
        <begin position="1"/>
        <end position="154"/>
    </location>
</feature>
<evidence type="ECO:0000313" key="7">
    <source>
        <dbReference type="EMBL" id="SCZ05213.1"/>
    </source>
</evidence>
<dbReference type="PANTHER" id="PTHR30448">
    <property type="entry name" value="RNASE ADAPTER PROTEIN RAPZ"/>
    <property type="match status" value="1"/>
</dbReference>
<dbReference type="InterPro" id="IPR053930">
    <property type="entry name" value="RapZ-like_N"/>
</dbReference>
<accession>A0A1G5KX06</accession>
<dbReference type="SUPFAM" id="SSF52540">
    <property type="entry name" value="P-loop containing nucleoside triphosphate hydrolases"/>
    <property type="match status" value="1"/>
</dbReference>
<dbReference type="InterPro" id="IPR053931">
    <property type="entry name" value="RapZ_C"/>
</dbReference>
<evidence type="ECO:0000259" key="5">
    <source>
        <dbReference type="Pfam" id="PF03668"/>
    </source>
</evidence>
<feature type="binding site" evidence="4">
    <location>
        <begin position="8"/>
        <end position="15"/>
    </location>
    <ligand>
        <name>ATP</name>
        <dbReference type="ChEBI" id="CHEBI:30616"/>
    </ligand>
</feature>
<gene>
    <name evidence="7" type="ORF">SAMN03080606_03844</name>
</gene>
<organism evidence="7 8">
    <name type="scientific">Alkaliphilus peptidifermentans DSM 18978</name>
    <dbReference type="NCBI Taxonomy" id="1120976"/>
    <lineage>
        <taxon>Bacteria</taxon>
        <taxon>Bacillati</taxon>
        <taxon>Bacillota</taxon>
        <taxon>Clostridia</taxon>
        <taxon>Peptostreptococcales</taxon>
        <taxon>Natronincolaceae</taxon>
        <taxon>Alkaliphilus</taxon>
    </lineage>
</organism>
<dbReference type="STRING" id="1120976.SAMN03080606_03844"/>
<evidence type="ECO:0000256" key="3">
    <source>
        <dbReference type="ARBA" id="ARBA00023134"/>
    </source>
</evidence>
<feature type="domain" description="RapZ C-terminal" evidence="6">
    <location>
        <begin position="164"/>
        <end position="281"/>
    </location>
</feature>
<name>A0A1G5KX06_9FIRM</name>
<evidence type="ECO:0000256" key="2">
    <source>
        <dbReference type="ARBA" id="ARBA00022840"/>
    </source>
</evidence>
<keyword evidence="1 4" id="KW-0547">Nucleotide-binding</keyword>
<dbReference type="RefSeq" id="WP_091546902.1">
    <property type="nucleotide sequence ID" value="NZ_FMUS01000033.1"/>
</dbReference>
<evidence type="ECO:0000259" key="6">
    <source>
        <dbReference type="Pfam" id="PF22740"/>
    </source>
</evidence>
<evidence type="ECO:0000313" key="8">
    <source>
        <dbReference type="Proteomes" id="UP000198636"/>
    </source>
</evidence>
<reference evidence="7 8" key="1">
    <citation type="submission" date="2016-10" db="EMBL/GenBank/DDBJ databases">
        <authorList>
            <person name="de Groot N.N."/>
        </authorList>
    </citation>
    <scope>NUCLEOTIDE SEQUENCE [LARGE SCALE GENOMIC DNA]</scope>
    <source>
        <strain evidence="7 8">DSM 18978</strain>
    </source>
</reference>
<protein>
    <submittedName>
        <fullName evidence="7">UPF0042 nucleotide-binding protein</fullName>
    </submittedName>
</protein>
<keyword evidence="3 4" id="KW-0342">GTP-binding</keyword>
<dbReference type="PANTHER" id="PTHR30448:SF0">
    <property type="entry name" value="RNASE ADAPTER PROTEIN RAPZ"/>
    <property type="match status" value="1"/>
</dbReference>
<dbReference type="HAMAP" id="MF_00636">
    <property type="entry name" value="RapZ_like"/>
    <property type="match status" value="1"/>
</dbReference>
<evidence type="ECO:0000256" key="1">
    <source>
        <dbReference type="ARBA" id="ARBA00022741"/>
    </source>
</evidence>